<feature type="repeat" description="PPR" evidence="2">
    <location>
        <begin position="288"/>
        <end position="322"/>
    </location>
</feature>
<organism evidence="6 7">
    <name type="scientific">Durusdinium trenchii</name>
    <dbReference type="NCBI Taxonomy" id="1381693"/>
    <lineage>
        <taxon>Eukaryota</taxon>
        <taxon>Sar</taxon>
        <taxon>Alveolata</taxon>
        <taxon>Dinophyceae</taxon>
        <taxon>Suessiales</taxon>
        <taxon>Symbiodiniaceae</taxon>
        <taxon>Durusdinium</taxon>
    </lineage>
</organism>
<dbReference type="InterPro" id="IPR057027">
    <property type="entry name" value="TPR_mt"/>
</dbReference>
<feature type="repeat" description="PPR" evidence="2">
    <location>
        <begin position="358"/>
        <end position="395"/>
    </location>
</feature>
<feature type="repeat" description="PPR" evidence="2">
    <location>
        <begin position="396"/>
        <end position="430"/>
    </location>
</feature>
<dbReference type="NCBIfam" id="TIGR00756">
    <property type="entry name" value="PPR"/>
    <property type="match status" value="5"/>
</dbReference>
<feature type="domain" description="Pentatricopeptide repeat-containing protein-mitochondrial" evidence="5">
    <location>
        <begin position="292"/>
        <end position="378"/>
    </location>
</feature>
<feature type="repeat" description="PPR" evidence="2">
    <location>
        <begin position="437"/>
        <end position="473"/>
    </location>
</feature>
<dbReference type="PANTHER" id="PTHR47447">
    <property type="entry name" value="OS03G0856100 PROTEIN"/>
    <property type="match status" value="1"/>
</dbReference>
<feature type="repeat" description="PPR" evidence="2">
    <location>
        <begin position="253"/>
        <end position="287"/>
    </location>
</feature>
<dbReference type="Gene3D" id="1.25.40.10">
    <property type="entry name" value="Tetratricopeptide repeat domain"/>
    <property type="match status" value="4"/>
</dbReference>
<feature type="domain" description="PROP1-like PPR" evidence="4">
    <location>
        <begin position="452"/>
        <end position="580"/>
    </location>
</feature>
<evidence type="ECO:0000256" key="2">
    <source>
        <dbReference type="PROSITE-ProRule" id="PRU00708"/>
    </source>
</evidence>
<feature type="repeat" description="PPR" evidence="2">
    <location>
        <begin position="114"/>
        <end position="148"/>
    </location>
</feature>
<proteinExistence type="predicted"/>
<name>A0ABP0LLD1_9DINO</name>
<evidence type="ECO:0000313" key="7">
    <source>
        <dbReference type="Proteomes" id="UP001642464"/>
    </source>
</evidence>
<dbReference type="InterPro" id="IPR033443">
    <property type="entry name" value="PROP1-like_PPR_dom"/>
</dbReference>
<keyword evidence="1" id="KW-0677">Repeat</keyword>
<dbReference type="InterPro" id="IPR011990">
    <property type="entry name" value="TPR-like_helical_dom_sf"/>
</dbReference>
<evidence type="ECO:0000256" key="3">
    <source>
        <dbReference type="SAM" id="MobiDB-lite"/>
    </source>
</evidence>
<dbReference type="Pfam" id="PF17177">
    <property type="entry name" value="PPR_long"/>
    <property type="match status" value="1"/>
</dbReference>
<evidence type="ECO:0000259" key="5">
    <source>
        <dbReference type="Pfam" id="PF23276"/>
    </source>
</evidence>
<feature type="repeat" description="PPR" evidence="2">
    <location>
        <begin position="474"/>
        <end position="508"/>
    </location>
</feature>
<reference evidence="6 7" key="1">
    <citation type="submission" date="2024-02" db="EMBL/GenBank/DDBJ databases">
        <authorList>
            <person name="Chen Y."/>
            <person name="Shah S."/>
            <person name="Dougan E. K."/>
            <person name="Thang M."/>
            <person name="Chan C."/>
        </authorList>
    </citation>
    <scope>NUCLEOTIDE SEQUENCE [LARGE SCALE GENOMIC DNA]</scope>
</reference>
<sequence>MQASKDLPLCTRPCHGTAIRPIRKRLWELKNVKLQGSSPKQWLSKSRLFPDPCGLFVGGLFECSRLRFSRTCQRANLQSVLSEFDELAKGDNSAKAVERFHDVFPSLPKTYQKAPVLWNSVLATFSNAGDFEGALMWFNKARDAGIQANARAFGKMMEAAARAGRPDLAKEWLERLESTGGDYNPTAVSILLYAFASVDRVEEADEVLRQKISRGYINLIDYNTVAEAYAKRGEPSKVVQLLKEAELAGEALDATSYTALITAHARGSQIDAAAASLHSMQSASLQPDLIAHNALVNGYCKEGQVKEARLHLQSMIQSQLEVDALSFTPIVQVCANSGSLRDALNWLEAMRNHKVLPDIAAYTTVLDACAKSDQVSDAEVAVQVFESLSNARVHPDTVAMNTLINCAAKCGDGNAALKFLEEMKKVGKHGEYRAKPSVQTYTSMIKALANQQEMDLDQAFKLLEEAISLGLSPDLILYNVLLSACAKARDARRAQQTFQRLLAQGLRPDVHSYTALLHVYAAIGDVEGAADLIAEMQEVGVKPNKFTWAGMLKACERAKDSVWACVTLRQMAALGAQTDELILKRFERIVGSELARQVMPKTPLQMLHTPMDPVLPSWSAEKASLVQRNRSSSKVMLTEDLSQVRGQSFLELQEAGKSSSMGKHMVLALTAAIPEEIAFPFEILLPIAFILALLGLCVVTNRSEPDAFLLKPATDSPAPRTPLMFSQSPPRASRPHELSQTNPTSSSPTRESLICLCPSLVVPERVECTILVPQVAALKSKSIKPLCDIGGGTIFELEVFPEKNIDGVRLILHSPSRGRKFASCRNAATASGRGFTLQGQDTAHQAQLHSADSGCFVTAPSRQSIRFRNNSPGSINASDDEGQLLAYSDPTGPDAEGLPQLVLKVGPKVDAGLMILCYVAMDLLQDSADRASKAACR</sequence>
<feature type="repeat" description="PPR" evidence="2">
    <location>
        <begin position="323"/>
        <end position="357"/>
    </location>
</feature>
<comment type="caution">
    <text evidence="6">The sequence shown here is derived from an EMBL/GenBank/DDBJ whole genome shotgun (WGS) entry which is preliminary data.</text>
</comment>
<dbReference type="PANTHER" id="PTHR47447:SF17">
    <property type="entry name" value="OS12G0638900 PROTEIN"/>
    <property type="match status" value="1"/>
</dbReference>
<dbReference type="Pfam" id="PF13041">
    <property type="entry name" value="PPR_2"/>
    <property type="match status" value="1"/>
</dbReference>
<feature type="compositionally biased region" description="Polar residues" evidence="3">
    <location>
        <begin position="738"/>
        <end position="750"/>
    </location>
</feature>
<dbReference type="SUPFAM" id="SSF81901">
    <property type="entry name" value="HCP-like"/>
    <property type="match status" value="2"/>
</dbReference>
<evidence type="ECO:0000256" key="1">
    <source>
        <dbReference type="ARBA" id="ARBA00022737"/>
    </source>
</evidence>
<accession>A0ABP0LLD1</accession>
<dbReference type="Pfam" id="PF01535">
    <property type="entry name" value="PPR"/>
    <property type="match status" value="2"/>
</dbReference>
<dbReference type="EMBL" id="CAXAMM010016880">
    <property type="protein sequence ID" value="CAK9039988.1"/>
    <property type="molecule type" value="Genomic_DNA"/>
</dbReference>
<keyword evidence="7" id="KW-1185">Reference proteome</keyword>
<feature type="repeat" description="PPR" evidence="2">
    <location>
        <begin position="509"/>
        <end position="543"/>
    </location>
</feature>
<gene>
    <name evidence="6" type="ORF">SCF082_LOCUS23328</name>
</gene>
<dbReference type="InterPro" id="IPR002885">
    <property type="entry name" value="PPR_rpt"/>
</dbReference>
<protein>
    <submittedName>
        <fullName evidence="6">Pentatricopeptide repeat-containing protein At5g39710 (Protein EMBRYO DEFECTIVE 2745)</fullName>
    </submittedName>
</protein>
<feature type="region of interest" description="Disordered" evidence="3">
    <location>
        <begin position="710"/>
        <end position="750"/>
    </location>
</feature>
<dbReference type="PROSITE" id="PS51375">
    <property type="entry name" value="PPR"/>
    <property type="match status" value="9"/>
</dbReference>
<dbReference type="Pfam" id="PF23276">
    <property type="entry name" value="TPR_24"/>
    <property type="match status" value="1"/>
</dbReference>
<evidence type="ECO:0000259" key="4">
    <source>
        <dbReference type="Pfam" id="PF17177"/>
    </source>
</evidence>
<evidence type="ECO:0000313" key="6">
    <source>
        <dbReference type="EMBL" id="CAK9039988.1"/>
    </source>
</evidence>
<dbReference type="Proteomes" id="UP001642464">
    <property type="component" value="Unassembled WGS sequence"/>
</dbReference>